<dbReference type="GO" id="GO:0006313">
    <property type="term" value="P:DNA transposition"/>
    <property type="evidence" value="ECO:0007669"/>
    <property type="project" value="InterPro"/>
</dbReference>
<evidence type="ECO:0000313" key="2">
    <source>
        <dbReference type="EMBL" id="MPL76818.1"/>
    </source>
</evidence>
<reference evidence="2" key="1">
    <citation type="submission" date="2019-08" db="EMBL/GenBank/DDBJ databases">
        <authorList>
            <person name="Kucharzyk K."/>
            <person name="Murdoch R.W."/>
            <person name="Higgins S."/>
            <person name="Loffler F."/>
        </authorList>
    </citation>
    <scope>NUCLEOTIDE SEQUENCE</scope>
</reference>
<sequence>MYYLTIQIVDWVDIFSRQRYRDIFLDSLRYCQQEKGLQVFAYVIMSNHVHMIVNSQSDNLSATIGDLKKFTSKAIIRSIKHDVESRKAWMLDIFKENAGSHKRNKEFQIWTHENHAVVLYTNKFIEEKLFYIHENPVRAGLVEKAEDYLYSSARNYAGLPGLLDVVLLAVSWKTC</sequence>
<dbReference type="EMBL" id="VSSQ01000100">
    <property type="protein sequence ID" value="MPL76818.1"/>
    <property type="molecule type" value="Genomic_DNA"/>
</dbReference>
<organism evidence="2">
    <name type="scientific">bioreactor metagenome</name>
    <dbReference type="NCBI Taxonomy" id="1076179"/>
    <lineage>
        <taxon>unclassified sequences</taxon>
        <taxon>metagenomes</taxon>
        <taxon>ecological metagenomes</taxon>
    </lineage>
</organism>
<dbReference type="InterPro" id="IPR052715">
    <property type="entry name" value="RAYT_transposase"/>
</dbReference>
<dbReference type="SUPFAM" id="SSF143422">
    <property type="entry name" value="Transposase IS200-like"/>
    <property type="match status" value="1"/>
</dbReference>
<dbReference type="Pfam" id="PF01797">
    <property type="entry name" value="Y1_Tnp"/>
    <property type="match status" value="1"/>
</dbReference>
<dbReference type="InterPro" id="IPR002686">
    <property type="entry name" value="Transposase_17"/>
</dbReference>
<protein>
    <recommendedName>
        <fullName evidence="1">Transposase IS200-like domain-containing protein</fullName>
    </recommendedName>
</protein>
<dbReference type="AlphaFoldDB" id="A0A644UCU7"/>
<comment type="caution">
    <text evidence="2">The sequence shown here is derived from an EMBL/GenBank/DDBJ whole genome shotgun (WGS) entry which is preliminary data.</text>
</comment>
<dbReference type="Gene3D" id="3.30.70.1290">
    <property type="entry name" value="Transposase IS200-like"/>
    <property type="match status" value="1"/>
</dbReference>
<dbReference type="NCBIfam" id="NF047646">
    <property type="entry name" value="REP_Tyr_transpos"/>
    <property type="match status" value="1"/>
</dbReference>
<dbReference type="SMART" id="SM01321">
    <property type="entry name" value="Y1_Tnp"/>
    <property type="match status" value="1"/>
</dbReference>
<evidence type="ECO:0000259" key="1">
    <source>
        <dbReference type="SMART" id="SM01321"/>
    </source>
</evidence>
<accession>A0A644UCU7</accession>
<dbReference type="GO" id="GO:0043565">
    <property type="term" value="F:sequence-specific DNA binding"/>
    <property type="evidence" value="ECO:0007669"/>
    <property type="project" value="TreeGrafter"/>
</dbReference>
<name>A0A644UCU7_9ZZZZ</name>
<proteinExistence type="predicted"/>
<dbReference type="GO" id="GO:0004803">
    <property type="term" value="F:transposase activity"/>
    <property type="evidence" value="ECO:0007669"/>
    <property type="project" value="InterPro"/>
</dbReference>
<feature type="domain" description="Transposase IS200-like" evidence="1">
    <location>
        <begin position="1"/>
        <end position="135"/>
    </location>
</feature>
<gene>
    <name evidence="2" type="ORF">SDC9_22668</name>
</gene>
<dbReference type="PANTHER" id="PTHR36966:SF1">
    <property type="entry name" value="REP-ASSOCIATED TYROSINE TRANSPOSASE"/>
    <property type="match status" value="1"/>
</dbReference>
<dbReference type="InterPro" id="IPR036515">
    <property type="entry name" value="Transposase_17_sf"/>
</dbReference>
<dbReference type="PANTHER" id="PTHR36966">
    <property type="entry name" value="REP-ASSOCIATED TYROSINE TRANSPOSASE"/>
    <property type="match status" value="1"/>
</dbReference>